<proteinExistence type="predicted"/>
<organism evidence="2 3">
    <name type="scientific">Caulobacter rhizosphaerae</name>
    <dbReference type="NCBI Taxonomy" id="2010972"/>
    <lineage>
        <taxon>Bacteria</taxon>
        <taxon>Pseudomonadati</taxon>
        <taxon>Pseudomonadota</taxon>
        <taxon>Alphaproteobacteria</taxon>
        <taxon>Caulobacterales</taxon>
        <taxon>Caulobacteraceae</taxon>
        <taxon>Caulobacter</taxon>
    </lineage>
</organism>
<dbReference type="InterPro" id="IPR022061">
    <property type="entry name" value="DUF3617"/>
</dbReference>
<evidence type="ECO:0000313" key="2">
    <source>
        <dbReference type="EMBL" id="MDR6529814.1"/>
    </source>
</evidence>
<dbReference type="Proteomes" id="UP001262754">
    <property type="component" value="Unassembled WGS sequence"/>
</dbReference>
<evidence type="ECO:0008006" key="4">
    <source>
        <dbReference type="Google" id="ProtNLM"/>
    </source>
</evidence>
<name>A0ABU1MUE3_9CAUL</name>
<dbReference type="Pfam" id="PF12276">
    <property type="entry name" value="DUF3617"/>
    <property type="match status" value="1"/>
</dbReference>
<dbReference type="EMBL" id="JAVDRL010000002">
    <property type="protein sequence ID" value="MDR6529814.1"/>
    <property type="molecule type" value="Genomic_DNA"/>
</dbReference>
<evidence type="ECO:0000256" key="1">
    <source>
        <dbReference type="SAM" id="SignalP"/>
    </source>
</evidence>
<gene>
    <name evidence="2" type="ORF">J2800_000538</name>
</gene>
<evidence type="ECO:0000313" key="3">
    <source>
        <dbReference type="Proteomes" id="UP001262754"/>
    </source>
</evidence>
<accession>A0ABU1MUE3</accession>
<protein>
    <recommendedName>
        <fullName evidence="4">DUF3617 family protein</fullName>
    </recommendedName>
</protein>
<sequence length="151" mass="15987">MRLLAPAMIAGTLILGAVAAVAAPRIAAQATGAAGAHTTILPGQWEYSYRIGPIPAGGEDRCLKQADVEQFSKGICTRKYTCDYDTRLVRDGKVALKGTWTDKKGRVAPVTANGTYTPESFRLNVHMKTINGIPLAGVLDAKRVSAECKAA</sequence>
<keyword evidence="3" id="KW-1185">Reference proteome</keyword>
<feature type="chain" id="PRO_5045842744" description="DUF3617 family protein" evidence="1">
    <location>
        <begin position="23"/>
        <end position="151"/>
    </location>
</feature>
<feature type="signal peptide" evidence="1">
    <location>
        <begin position="1"/>
        <end position="22"/>
    </location>
</feature>
<keyword evidence="1" id="KW-0732">Signal</keyword>
<reference evidence="2 3" key="1">
    <citation type="submission" date="2023-07" db="EMBL/GenBank/DDBJ databases">
        <title>Sorghum-associated microbial communities from plants grown in Nebraska, USA.</title>
        <authorList>
            <person name="Schachtman D."/>
        </authorList>
    </citation>
    <scope>NUCLEOTIDE SEQUENCE [LARGE SCALE GENOMIC DNA]</scope>
    <source>
        <strain evidence="2 3">DS2154</strain>
    </source>
</reference>
<dbReference type="RefSeq" id="WP_056758978.1">
    <property type="nucleotide sequence ID" value="NZ_BMLD01000007.1"/>
</dbReference>
<comment type="caution">
    <text evidence="2">The sequence shown here is derived from an EMBL/GenBank/DDBJ whole genome shotgun (WGS) entry which is preliminary data.</text>
</comment>